<evidence type="ECO:0000313" key="1">
    <source>
        <dbReference type="EMBL" id="MPN58598.1"/>
    </source>
</evidence>
<proteinExistence type="predicted"/>
<sequence>MQIKSAKEMDAQNAKKTPFQGVCAFKTNIDDVSINTIVLFTQLGISGIITKKEVIFDGTTRAVPYCAFNGRITN</sequence>
<gene>
    <name evidence="1" type="ORF">SDC9_206305</name>
</gene>
<reference evidence="1" key="1">
    <citation type="submission" date="2019-08" db="EMBL/GenBank/DDBJ databases">
        <authorList>
            <person name="Kucharzyk K."/>
            <person name="Murdoch R.W."/>
            <person name="Higgins S."/>
            <person name="Loffler F."/>
        </authorList>
    </citation>
    <scope>NUCLEOTIDE SEQUENCE</scope>
</reference>
<accession>A0A645J4N4</accession>
<dbReference type="AlphaFoldDB" id="A0A645J4N4"/>
<protein>
    <submittedName>
        <fullName evidence="1">Uncharacterized protein</fullName>
    </submittedName>
</protein>
<dbReference type="EMBL" id="VSSQ01131479">
    <property type="protein sequence ID" value="MPN58598.1"/>
    <property type="molecule type" value="Genomic_DNA"/>
</dbReference>
<name>A0A645J4N4_9ZZZZ</name>
<comment type="caution">
    <text evidence="1">The sequence shown here is derived from an EMBL/GenBank/DDBJ whole genome shotgun (WGS) entry which is preliminary data.</text>
</comment>
<organism evidence="1">
    <name type="scientific">bioreactor metagenome</name>
    <dbReference type="NCBI Taxonomy" id="1076179"/>
    <lineage>
        <taxon>unclassified sequences</taxon>
        <taxon>metagenomes</taxon>
        <taxon>ecological metagenomes</taxon>
    </lineage>
</organism>